<accession>A0A8S1U4P8</accession>
<dbReference type="Proteomes" id="UP000683925">
    <property type="component" value="Unassembled WGS sequence"/>
</dbReference>
<dbReference type="AlphaFoldDB" id="A0A8S1U4P8"/>
<name>A0A8S1U4P8_PAROT</name>
<protein>
    <submittedName>
        <fullName evidence="1">Uncharacterized protein</fullName>
    </submittedName>
</protein>
<sequence>MQETLKIYMKHDIPAIQSSSVTNWEDIISELSRKESCLLKKMDQRRCNGDDQSIELKL</sequence>
<comment type="caution">
    <text evidence="1">The sequence shown here is derived from an EMBL/GenBank/DDBJ whole genome shotgun (WGS) entry which is preliminary data.</text>
</comment>
<dbReference type="EMBL" id="CAJJDP010000034">
    <property type="protein sequence ID" value="CAD8157556.1"/>
    <property type="molecule type" value="Genomic_DNA"/>
</dbReference>
<proteinExistence type="predicted"/>
<evidence type="ECO:0000313" key="2">
    <source>
        <dbReference type="Proteomes" id="UP000683925"/>
    </source>
</evidence>
<reference evidence="1" key="1">
    <citation type="submission" date="2021-01" db="EMBL/GenBank/DDBJ databases">
        <authorList>
            <consortium name="Genoscope - CEA"/>
            <person name="William W."/>
        </authorList>
    </citation>
    <scope>NUCLEOTIDE SEQUENCE</scope>
</reference>
<evidence type="ECO:0000313" key="1">
    <source>
        <dbReference type="EMBL" id="CAD8157556.1"/>
    </source>
</evidence>
<gene>
    <name evidence="1" type="ORF">POCTA_138.1.T0340032</name>
</gene>
<organism evidence="1 2">
    <name type="scientific">Paramecium octaurelia</name>
    <dbReference type="NCBI Taxonomy" id="43137"/>
    <lineage>
        <taxon>Eukaryota</taxon>
        <taxon>Sar</taxon>
        <taxon>Alveolata</taxon>
        <taxon>Ciliophora</taxon>
        <taxon>Intramacronucleata</taxon>
        <taxon>Oligohymenophorea</taxon>
        <taxon>Peniculida</taxon>
        <taxon>Parameciidae</taxon>
        <taxon>Paramecium</taxon>
    </lineage>
</organism>
<keyword evidence="2" id="KW-1185">Reference proteome</keyword>